<feature type="domain" description="MobA/VirD2-like nuclease" evidence="1">
    <location>
        <begin position="68"/>
        <end position="191"/>
    </location>
</feature>
<organism evidence="2 3">
    <name type="scientific">Vibrio parahaemolyticus</name>
    <dbReference type="NCBI Taxonomy" id="670"/>
    <lineage>
        <taxon>Bacteria</taxon>
        <taxon>Pseudomonadati</taxon>
        <taxon>Pseudomonadota</taxon>
        <taxon>Gammaproteobacteria</taxon>
        <taxon>Vibrionales</taxon>
        <taxon>Vibrionaceae</taxon>
        <taxon>Vibrio</taxon>
    </lineage>
</organism>
<proteinExistence type="predicted"/>
<evidence type="ECO:0000313" key="3">
    <source>
        <dbReference type="Proteomes" id="UP000726777"/>
    </source>
</evidence>
<dbReference type="Pfam" id="PF03432">
    <property type="entry name" value="Relaxase"/>
    <property type="match status" value="1"/>
</dbReference>
<dbReference type="AlphaFoldDB" id="A0A9Q3YHC1"/>
<comment type="caution">
    <text evidence="2">The sequence shown here is derived from an EMBL/GenBank/DDBJ whole genome shotgun (WGS) entry which is preliminary data.</text>
</comment>
<accession>A0A9Q3YHC1</accession>
<dbReference type="RefSeq" id="WP_228085366.1">
    <property type="nucleotide sequence ID" value="NZ_JACVHL010000001.1"/>
</dbReference>
<evidence type="ECO:0000259" key="1">
    <source>
        <dbReference type="Pfam" id="PF03432"/>
    </source>
</evidence>
<dbReference type="EMBL" id="JACVHL010000001">
    <property type="protein sequence ID" value="MCC3803442.1"/>
    <property type="molecule type" value="Genomic_DNA"/>
</dbReference>
<protein>
    <recommendedName>
        <fullName evidence="1">MobA/VirD2-like nuclease domain-containing protein</fullName>
    </recommendedName>
</protein>
<dbReference type="Proteomes" id="UP000726777">
    <property type="component" value="Unassembled WGS sequence"/>
</dbReference>
<evidence type="ECO:0000313" key="2">
    <source>
        <dbReference type="EMBL" id="MCC3803442.1"/>
    </source>
</evidence>
<sequence length="690" mass="79690">MIIKIESEIESKSSLKKLKKYIVNPKSSNVNKEGENVLGRNERITHAFTNDNILTNIEEAKEVFDRKEEKMISDFERYEKQQKRKNRKVAKKRAVHLEISPALSDWIKEDGTKRTPVEMWFMTQEVLRNTFEDFDEKEIIAGFHMDTEKPHFHVVIPTIAKVEGKYKLDKMWQIKKRLRTETEKIEKKYNLTLTGENKLDDNPIPDSDFDYVAKNMQFGNQKAVDVIEKARGELMVAVDNNNKLAEDKACNDIERVEGIVNKSKRKQEKLNFFTIENAMRKIYTNDKSIFDLEEKLAENNIEMKLSFKPNGEVKGITYHLIDTNGKPVKYKKTIDGKVIDSPVVMSATALTKKLKGKSAIKNRFTKNGLADLDGWFEYLEAQRFLQNKQYKPKSHSYRFGGGQPFKIKPLTVYDHKFKPDMSIFFDFTSEDKRPICEQNKETGQISMLGDPTKENSKKSMELCKDWKNISITSNSSQWLGYELNSWLTLDSDPKKSIKDFKINKKSQCQNISFKDFAEATKGMQFTKEEMKHIKENLLSTADAIKHGNELDKLLVAEKPQEPTQEHKEAIEVAPQQQIEEMEKALLNEITEPEQSQEQQSNEVEPVLKTPEEMLAELNSKLNGLKGAKTADIELDKENLHLMNDYADGKKTLTELYFSASNRDRLSLTALKRKSAKAKNGELNVSKYRIS</sequence>
<dbReference type="InterPro" id="IPR005094">
    <property type="entry name" value="Endonuclease_MobA/VirD2"/>
</dbReference>
<reference evidence="2" key="1">
    <citation type="submission" date="2020-09" db="EMBL/GenBank/DDBJ databases">
        <title>Genome sequence of Vibrio parahaemolyticus isolates.</title>
        <authorList>
            <person name="Hammerl J.A."/>
            <person name="Strauch E."/>
        </authorList>
    </citation>
    <scope>NUCLEOTIDE SEQUENCE</scope>
    <source>
        <strain evidence="2">17-VB00146</strain>
    </source>
</reference>
<name>A0A9Q3YHC1_VIBPH</name>
<gene>
    <name evidence="2" type="ORF">IB292_00170</name>
</gene>